<dbReference type="PANTHER" id="PTHR21366:SF14">
    <property type="entry name" value="GLYOXALASE DOMAIN-CONTAINING PROTEIN 5"/>
    <property type="match status" value="1"/>
</dbReference>
<dbReference type="InterPro" id="IPR037523">
    <property type="entry name" value="VOC_core"/>
</dbReference>
<dbReference type="InterPro" id="IPR029068">
    <property type="entry name" value="Glyas_Bleomycin-R_OHBP_Dase"/>
</dbReference>
<reference evidence="3" key="1">
    <citation type="submission" date="2018-05" db="EMBL/GenBank/DDBJ databases">
        <authorList>
            <person name="Lanie J.A."/>
            <person name="Ng W.-L."/>
            <person name="Kazmierczak K.M."/>
            <person name="Andrzejewski T.M."/>
            <person name="Davidsen T.M."/>
            <person name="Wayne K.J."/>
            <person name="Tettelin H."/>
            <person name="Glass J.I."/>
            <person name="Rusch D."/>
            <person name="Podicherti R."/>
            <person name="Tsui H.-C.T."/>
            <person name="Winkler M.E."/>
        </authorList>
    </citation>
    <scope>NUCLEOTIDE SEQUENCE</scope>
</reference>
<evidence type="ECO:0000313" key="3">
    <source>
        <dbReference type="EMBL" id="SVB57460.1"/>
    </source>
</evidence>
<dbReference type="EMBL" id="UINC01047777">
    <property type="protein sequence ID" value="SVB57460.1"/>
    <property type="molecule type" value="Genomic_DNA"/>
</dbReference>
<organism evidence="3">
    <name type="scientific">marine metagenome</name>
    <dbReference type="NCBI Taxonomy" id="408172"/>
    <lineage>
        <taxon>unclassified sequences</taxon>
        <taxon>metagenomes</taxon>
        <taxon>ecological metagenomes</taxon>
    </lineage>
</organism>
<dbReference type="Pfam" id="PF00903">
    <property type="entry name" value="Glyoxalase"/>
    <property type="match status" value="1"/>
</dbReference>
<evidence type="ECO:0000259" key="2">
    <source>
        <dbReference type="PROSITE" id="PS51819"/>
    </source>
</evidence>
<dbReference type="AlphaFoldDB" id="A0A382F3B0"/>
<dbReference type="InterPro" id="IPR050383">
    <property type="entry name" value="GlyoxalaseI/FosfomycinResist"/>
</dbReference>
<dbReference type="GO" id="GO:0046872">
    <property type="term" value="F:metal ion binding"/>
    <property type="evidence" value="ECO:0007669"/>
    <property type="project" value="UniProtKB-KW"/>
</dbReference>
<evidence type="ECO:0000256" key="1">
    <source>
        <dbReference type="ARBA" id="ARBA00022723"/>
    </source>
</evidence>
<dbReference type="CDD" id="cd06587">
    <property type="entry name" value="VOC"/>
    <property type="match status" value="1"/>
</dbReference>
<dbReference type="PROSITE" id="PS51819">
    <property type="entry name" value="VOC"/>
    <property type="match status" value="1"/>
</dbReference>
<feature type="domain" description="VOC" evidence="2">
    <location>
        <begin position="5"/>
        <end position="126"/>
    </location>
</feature>
<dbReference type="PROSITE" id="PS00934">
    <property type="entry name" value="GLYOXALASE_I_1"/>
    <property type="match status" value="1"/>
</dbReference>
<proteinExistence type="predicted"/>
<dbReference type="InterPro" id="IPR018146">
    <property type="entry name" value="Glyoxalase_1_CS"/>
</dbReference>
<keyword evidence="1" id="KW-0479">Metal-binding</keyword>
<protein>
    <recommendedName>
        <fullName evidence="2">VOC domain-containing protein</fullName>
    </recommendedName>
</protein>
<dbReference type="SUPFAM" id="SSF54593">
    <property type="entry name" value="Glyoxalase/Bleomycin resistance protein/Dihydroxybiphenyl dioxygenase"/>
    <property type="match status" value="1"/>
</dbReference>
<gene>
    <name evidence="3" type="ORF">METZ01_LOCUS210314</name>
</gene>
<sequence>MKLDGVHHIGVNVVDIERAVKFYTDVLGFRVAERYEGEIRHLMLDTGSTTLHLFESPNLHMKNAIECLSDQGYAHIAFGTSKDTFPKIIEELKNKNVVFRGPLILGKGESVHFTDPDGNHLEIRCPANLNNKNKDIS</sequence>
<dbReference type="GO" id="GO:0004462">
    <property type="term" value="F:lactoylglutathione lyase activity"/>
    <property type="evidence" value="ECO:0007669"/>
    <property type="project" value="InterPro"/>
</dbReference>
<name>A0A382F3B0_9ZZZZ</name>
<dbReference type="Gene3D" id="3.10.180.10">
    <property type="entry name" value="2,3-Dihydroxybiphenyl 1,2-Dioxygenase, domain 1"/>
    <property type="match status" value="1"/>
</dbReference>
<dbReference type="PANTHER" id="PTHR21366">
    <property type="entry name" value="GLYOXALASE FAMILY PROTEIN"/>
    <property type="match status" value="1"/>
</dbReference>
<accession>A0A382F3B0</accession>
<dbReference type="InterPro" id="IPR004360">
    <property type="entry name" value="Glyas_Fos-R_dOase_dom"/>
</dbReference>